<gene>
    <name evidence="2" type="ORF">FKW44_020359</name>
</gene>
<dbReference type="Proteomes" id="UP000595437">
    <property type="component" value="Chromosome 14"/>
</dbReference>
<dbReference type="EMBL" id="CP045903">
    <property type="protein sequence ID" value="QQP39469.1"/>
    <property type="molecule type" value="Genomic_DNA"/>
</dbReference>
<feature type="compositionally biased region" description="Polar residues" evidence="1">
    <location>
        <begin position="35"/>
        <end position="46"/>
    </location>
</feature>
<protein>
    <submittedName>
        <fullName evidence="2">Uncharacterized protein</fullName>
    </submittedName>
</protein>
<reference evidence="3" key="1">
    <citation type="submission" date="2021-01" db="EMBL/GenBank/DDBJ databases">
        <title>Caligus Genome Assembly.</title>
        <authorList>
            <person name="Gallardo-Escarate C."/>
        </authorList>
    </citation>
    <scope>NUCLEOTIDE SEQUENCE [LARGE SCALE GENOMIC DNA]</scope>
</reference>
<evidence type="ECO:0000256" key="1">
    <source>
        <dbReference type="SAM" id="MobiDB-lite"/>
    </source>
</evidence>
<proteinExistence type="predicted"/>
<evidence type="ECO:0000313" key="2">
    <source>
        <dbReference type="EMBL" id="QQP39469.1"/>
    </source>
</evidence>
<evidence type="ECO:0000313" key="3">
    <source>
        <dbReference type="Proteomes" id="UP000595437"/>
    </source>
</evidence>
<feature type="region of interest" description="Disordered" evidence="1">
    <location>
        <begin position="1"/>
        <end position="75"/>
    </location>
</feature>
<keyword evidence="3" id="KW-1185">Reference proteome</keyword>
<dbReference type="AlphaFoldDB" id="A0A7T8GX73"/>
<organism evidence="2 3">
    <name type="scientific">Caligus rogercresseyi</name>
    <name type="common">Sea louse</name>
    <dbReference type="NCBI Taxonomy" id="217165"/>
    <lineage>
        <taxon>Eukaryota</taxon>
        <taxon>Metazoa</taxon>
        <taxon>Ecdysozoa</taxon>
        <taxon>Arthropoda</taxon>
        <taxon>Crustacea</taxon>
        <taxon>Multicrustacea</taxon>
        <taxon>Hexanauplia</taxon>
        <taxon>Copepoda</taxon>
        <taxon>Siphonostomatoida</taxon>
        <taxon>Caligidae</taxon>
        <taxon>Caligus</taxon>
    </lineage>
</organism>
<sequence length="124" mass="13258">MADSFNDPRAPTGVREDEGTSLSNTFGGRIPDSLAASQEVQDQSGEANIGSDIDACSTGRSHSSEDSGTIPPRGNQIYILCGDPHHETNENSLKMMEGMFERFLGKTLSSGSSGDYTSPYQRPP</sequence>
<name>A0A7T8GX73_CALRO</name>
<accession>A0A7T8GX73</accession>